<dbReference type="InterPro" id="IPR000424">
    <property type="entry name" value="Primosome_PriB/ssb"/>
</dbReference>
<keyword evidence="1 2" id="KW-0238">DNA-binding</keyword>
<evidence type="ECO:0000256" key="1">
    <source>
        <dbReference type="ARBA" id="ARBA00023125"/>
    </source>
</evidence>
<dbReference type="EMBL" id="MG755794">
    <property type="protein sequence ID" value="AWT38553.1"/>
    <property type="molecule type" value="Genomic_DNA"/>
</dbReference>
<reference evidence="3" key="1">
    <citation type="journal article" date="2018" name="Adv. Bot. Res.">
        <title>Evolution of the Plastid Genomes in Diatoms.</title>
        <authorList>
            <person name="Yu M."/>
            <person name="Ashworth M.P."/>
            <person name="Hajrah N.H."/>
            <person name="Khiyami M.A."/>
            <person name="Sabir M.J."/>
            <person name="Alhebshi A.M."/>
            <person name="Al-Malki A.L."/>
            <person name="Sabir J.S.M."/>
            <person name="Theriot E.C."/>
            <person name="Jansen R.K."/>
        </authorList>
    </citation>
    <scope>NUCLEOTIDE SEQUENCE</scope>
</reference>
<evidence type="ECO:0000313" key="3">
    <source>
        <dbReference type="EMBL" id="AWT38553.1"/>
    </source>
</evidence>
<keyword evidence="3" id="KW-0934">Plastid</keyword>
<keyword evidence="3" id="KW-0150">Chloroplast</keyword>
<dbReference type="PROSITE" id="PS50935">
    <property type="entry name" value="SSB"/>
    <property type="match status" value="1"/>
</dbReference>
<geneLocation type="chloroplast" evidence="3"/>
<protein>
    <recommendedName>
        <fullName evidence="4">Single-stranded DNA binding protein</fullName>
    </recommendedName>
</protein>
<dbReference type="GeneID" id="36958370"/>
<dbReference type="SUPFAM" id="SSF50249">
    <property type="entry name" value="Nucleic acid-binding proteins"/>
    <property type="match status" value="1"/>
</dbReference>
<gene>
    <name evidence="3" type="primary">ycf41</name>
</gene>
<evidence type="ECO:0008006" key="4">
    <source>
        <dbReference type="Google" id="ProtNLM"/>
    </source>
</evidence>
<organism evidence="3">
    <name type="scientific">Plagiogrammopsis vanheurckii</name>
    <dbReference type="NCBI Taxonomy" id="1234821"/>
    <lineage>
        <taxon>Eukaryota</taxon>
        <taxon>Sar</taxon>
        <taxon>Stramenopiles</taxon>
        <taxon>Ochrophyta</taxon>
        <taxon>Bacillariophyta</taxon>
        <taxon>Mediophyceae</taxon>
        <taxon>Cymatosirophycidae</taxon>
        <taxon>Cymatosirales</taxon>
        <taxon>Cymatosiraceae</taxon>
        <taxon>Plagiogrammopsis</taxon>
    </lineage>
</organism>
<dbReference type="RefSeq" id="YP_009496113.1">
    <property type="nucleotide sequence ID" value="NC_037997.1"/>
</dbReference>
<dbReference type="GO" id="GO:0003697">
    <property type="term" value="F:single-stranded DNA binding"/>
    <property type="evidence" value="ECO:0007669"/>
    <property type="project" value="InterPro"/>
</dbReference>
<dbReference type="Gene3D" id="2.40.50.140">
    <property type="entry name" value="Nucleic acid-binding proteins"/>
    <property type="match status" value="1"/>
</dbReference>
<name>A0A2U9NN45_9STRA</name>
<dbReference type="AlphaFoldDB" id="A0A2U9NN45"/>
<sequence length="112" mass="12807">MNYVSLIVKLIGKPEQSVFEDNISVTEIYAKLSQTRKNSTDIIVKLSVWGNLAYDIVQYYQINDYIVIEGYISLGESFSEIGNITNDKQIEISVFKVYPFLLNNIRANSSEK</sequence>
<accession>A0A2U9NN45</accession>
<proteinExistence type="predicted"/>
<dbReference type="InterPro" id="IPR012340">
    <property type="entry name" value="NA-bd_OB-fold"/>
</dbReference>
<evidence type="ECO:0000256" key="2">
    <source>
        <dbReference type="PROSITE-ProRule" id="PRU00252"/>
    </source>
</evidence>